<name>A0ABQ7HV56_9MICR</name>
<protein>
    <submittedName>
        <fullName evidence="2">Ubiquitin carboxyl-terminal hydrolase 8</fullName>
    </submittedName>
</protein>
<proteinExistence type="predicted"/>
<feature type="domain" description="USP" evidence="1">
    <location>
        <begin position="30"/>
        <end position="305"/>
    </location>
</feature>
<evidence type="ECO:0000259" key="1">
    <source>
        <dbReference type="PROSITE" id="PS50235"/>
    </source>
</evidence>
<dbReference type="Proteomes" id="UP001516464">
    <property type="component" value="Unassembled WGS sequence"/>
</dbReference>
<dbReference type="SUPFAM" id="SSF54001">
    <property type="entry name" value="Cysteine proteinases"/>
    <property type="match status" value="1"/>
</dbReference>
<dbReference type="InterPro" id="IPR050164">
    <property type="entry name" value="Peptidase_C19"/>
</dbReference>
<evidence type="ECO:0000313" key="2">
    <source>
        <dbReference type="EMBL" id="KAF7674345.1"/>
    </source>
</evidence>
<dbReference type="InterPro" id="IPR028889">
    <property type="entry name" value="USP"/>
</dbReference>
<accession>A0ABQ7HV56</accession>
<dbReference type="EMBL" id="SBIQ01000630">
    <property type="protein sequence ID" value="KAF7674345.1"/>
    <property type="molecule type" value="Genomic_DNA"/>
</dbReference>
<dbReference type="InterPro" id="IPR038765">
    <property type="entry name" value="Papain-like_cys_pep_sf"/>
</dbReference>
<dbReference type="Pfam" id="PF00443">
    <property type="entry name" value="UCH"/>
    <property type="match status" value="1"/>
</dbReference>
<organism evidence="2 3">
    <name type="scientific">Astathelohania contejeani</name>
    <dbReference type="NCBI Taxonomy" id="164912"/>
    <lineage>
        <taxon>Eukaryota</taxon>
        <taxon>Fungi</taxon>
        <taxon>Fungi incertae sedis</taxon>
        <taxon>Microsporidia</taxon>
        <taxon>Astathelohaniidae</taxon>
        <taxon>Astathelohania</taxon>
    </lineage>
</organism>
<dbReference type="GO" id="GO:0016787">
    <property type="term" value="F:hydrolase activity"/>
    <property type="evidence" value="ECO:0007669"/>
    <property type="project" value="UniProtKB-KW"/>
</dbReference>
<keyword evidence="2" id="KW-0378">Hydrolase</keyword>
<dbReference type="InterPro" id="IPR018200">
    <property type="entry name" value="USP_CS"/>
</dbReference>
<keyword evidence="3" id="KW-1185">Reference proteome</keyword>
<dbReference type="PROSITE" id="PS50235">
    <property type="entry name" value="USP_3"/>
    <property type="match status" value="1"/>
</dbReference>
<comment type="caution">
    <text evidence="2">The sequence shown here is derived from an EMBL/GenBank/DDBJ whole genome shotgun (WGS) entry which is preliminary data.</text>
</comment>
<dbReference type="PANTHER" id="PTHR24006">
    <property type="entry name" value="UBIQUITIN CARBOXYL-TERMINAL HYDROLASE"/>
    <property type="match status" value="1"/>
</dbReference>
<reference evidence="2 3" key="1">
    <citation type="submission" date="2019-01" db="EMBL/GenBank/DDBJ databases">
        <title>Genomes sequencing and comparative genomics of infectious freshwater microsporidia, Cucumispora dikerogammari and Thelohania contejeani.</title>
        <authorList>
            <person name="Cormier A."/>
            <person name="Giraud I."/>
            <person name="Wattier R."/>
            <person name="Teixeira M."/>
            <person name="Grandjean F."/>
            <person name="Rigaud T."/>
            <person name="Cordaux R."/>
        </authorList>
    </citation>
    <scope>NUCLEOTIDE SEQUENCE [LARGE SCALE GENOMIC DNA]</scope>
    <source>
        <strain evidence="2">T1</strain>
        <tissue evidence="2">Spores</tissue>
    </source>
</reference>
<sequence>MNPISILIYKTTVYMSFFKFFSKTSTVTQYGLANIQCSCYFNSSFQCLISHEDFMKYFNYQGNEKLFRYTQKLIRMLKKTSPSIRMIKNVLAEVKNSKKHNYSGHMQEDAQEFIQDYLNQLSASIFAMKKVSLIKEFEYSLKHISKCTTCENAKEHIITGSIMFISNCKNIINGLQNELNDEKLTIHCEQCKNNKLFVQSKIWENLPNILLIGYRVEYNFIKTMKKIHYSIEINDHLIINDIKYVLFGFIKHLGNLQNSGHYIAYTKRENAWYLFDDNKVIEIKSDNLISLLKMNEPYLLFYKIKKE</sequence>
<dbReference type="CDD" id="cd02257">
    <property type="entry name" value="Peptidase_C19"/>
    <property type="match status" value="1"/>
</dbReference>
<gene>
    <name evidence="2" type="primary">ubp8_1</name>
    <name evidence="2" type="ORF">TCON_2740</name>
</gene>
<evidence type="ECO:0000313" key="3">
    <source>
        <dbReference type="Proteomes" id="UP001516464"/>
    </source>
</evidence>
<dbReference type="InterPro" id="IPR001394">
    <property type="entry name" value="Peptidase_C19_UCH"/>
</dbReference>
<dbReference type="Gene3D" id="3.90.70.10">
    <property type="entry name" value="Cysteine proteinases"/>
    <property type="match status" value="1"/>
</dbReference>
<dbReference type="PROSITE" id="PS00973">
    <property type="entry name" value="USP_2"/>
    <property type="match status" value="1"/>
</dbReference>